<dbReference type="Gene3D" id="2.40.10.10">
    <property type="entry name" value="Trypsin-like serine proteases"/>
    <property type="match status" value="1"/>
</dbReference>
<accession>A0A382FAA5</accession>
<proteinExistence type="predicted"/>
<reference evidence="1" key="1">
    <citation type="submission" date="2018-05" db="EMBL/GenBank/DDBJ databases">
        <authorList>
            <person name="Lanie J.A."/>
            <person name="Ng W.-L."/>
            <person name="Kazmierczak K.M."/>
            <person name="Andrzejewski T.M."/>
            <person name="Davidsen T.M."/>
            <person name="Wayne K.J."/>
            <person name="Tettelin H."/>
            <person name="Glass J.I."/>
            <person name="Rusch D."/>
            <person name="Podicherti R."/>
            <person name="Tsui H.-C.T."/>
            <person name="Winkler M.E."/>
        </authorList>
    </citation>
    <scope>NUCLEOTIDE SEQUENCE</scope>
</reference>
<dbReference type="GO" id="GO:0004252">
    <property type="term" value="F:serine-type endopeptidase activity"/>
    <property type="evidence" value="ECO:0007669"/>
    <property type="project" value="InterPro"/>
</dbReference>
<name>A0A382FAA5_9ZZZZ</name>
<dbReference type="InterPro" id="IPR009003">
    <property type="entry name" value="Peptidase_S1_PA"/>
</dbReference>
<feature type="non-terminal residue" evidence="1">
    <location>
        <position position="1"/>
    </location>
</feature>
<protein>
    <recommendedName>
        <fullName evidence="2">Serine protease</fullName>
    </recommendedName>
</protein>
<evidence type="ECO:0000313" key="1">
    <source>
        <dbReference type="EMBL" id="SVB59605.1"/>
    </source>
</evidence>
<dbReference type="AlphaFoldDB" id="A0A382FAA5"/>
<organism evidence="1">
    <name type="scientific">marine metagenome</name>
    <dbReference type="NCBI Taxonomy" id="408172"/>
    <lineage>
        <taxon>unclassified sequences</taxon>
        <taxon>metagenomes</taxon>
        <taxon>ecological metagenomes</taxon>
    </lineage>
</organism>
<gene>
    <name evidence="1" type="ORF">METZ01_LOCUS212459</name>
</gene>
<dbReference type="Pfam" id="PF13365">
    <property type="entry name" value="Trypsin_2"/>
    <property type="match status" value="1"/>
</dbReference>
<dbReference type="EMBL" id="UINC01048719">
    <property type="protein sequence ID" value="SVB59605.1"/>
    <property type="molecule type" value="Genomic_DNA"/>
</dbReference>
<sequence length="167" mass="18058">EVYLSADIFAAGFPFGRKVSSSITINKGIISALMGPGDDISIFQIDADINSGNSGGPIVDSRGNAVGIAVSKLNAERAQEELKLGSTPEGFNFAVNSMMAIGLFRSQGIDIPPQNNNELSVKDRNDLFNHGTFYLACGMTIAQYEKMIKTDKVMFTRDVFFSNFEGN</sequence>
<dbReference type="GO" id="GO:0006508">
    <property type="term" value="P:proteolysis"/>
    <property type="evidence" value="ECO:0007669"/>
    <property type="project" value="InterPro"/>
</dbReference>
<dbReference type="PRINTS" id="PR00834">
    <property type="entry name" value="PROTEASES2C"/>
</dbReference>
<dbReference type="InterPro" id="IPR043504">
    <property type="entry name" value="Peptidase_S1_PA_chymotrypsin"/>
</dbReference>
<dbReference type="InterPro" id="IPR001940">
    <property type="entry name" value="Peptidase_S1C"/>
</dbReference>
<dbReference type="SUPFAM" id="SSF50494">
    <property type="entry name" value="Trypsin-like serine proteases"/>
    <property type="match status" value="1"/>
</dbReference>
<evidence type="ECO:0008006" key="2">
    <source>
        <dbReference type="Google" id="ProtNLM"/>
    </source>
</evidence>